<evidence type="ECO:0000256" key="1">
    <source>
        <dbReference type="SAM" id="MobiDB-lite"/>
    </source>
</evidence>
<keyword evidence="3" id="KW-1185">Reference proteome</keyword>
<dbReference type="Proteomes" id="UP000094527">
    <property type="component" value="Unassembled WGS sequence"/>
</dbReference>
<dbReference type="AlphaFoldDB" id="A0A1D2N0P7"/>
<organism evidence="2 3">
    <name type="scientific">Orchesella cincta</name>
    <name type="common">Springtail</name>
    <name type="synonym">Podura cincta</name>
    <dbReference type="NCBI Taxonomy" id="48709"/>
    <lineage>
        <taxon>Eukaryota</taxon>
        <taxon>Metazoa</taxon>
        <taxon>Ecdysozoa</taxon>
        <taxon>Arthropoda</taxon>
        <taxon>Hexapoda</taxon>
        <taxon>Collembola</taxon>
        <taxon>Entomobryomorpha</taxon>
        <taxon>Entomobryoidea</taxon>
        <taxon>Orchesellidae</taxon>
        <taxon>Orchesellinae</taxon>
        <taxon>Orchesella</taxon>
    </lineage>
</organism>
<sequence length="93" mass="10840">MYMLHRTLFLFQSGNRLEKKSSSSSCIFYNQMEDGKSRRSKSAKKSKSHKRFDVTRSMEEVRGDIVKGKPCAPLSAFYLRTLEEQIAEIAWKE</sequence>
<evidence type="ECO:0000313" key="3">
    <source>
        <dbReference type="Proteomes" id="UP000094527"/>
    </source>
</evidence>
<protein>
    <submittedName>
        <fullName evidence="2">Uncharacterized protein</fullName>
    </submittedName>
</protein>
<gene>
    <name evidence="2" type="ORF">Ocin01_08200</name>
</gene>
<feature type="compositionally biased region" description="Basic residues" evidence="1">
    <location>
        <begin position="38"/>
        <end position="50"/>
    </location>
</feature>
<comment type="caution">
    <text evidence="2">The sequence shown here is derived from an EMBL/GenBank/DDBJ whole genome shotgun (WGS) entry which is preliminary data.</text>
</comment>
<feature type="region of interest" description="Disordered" evidence="1">
    <location>
        <begin position="33"/>
        <end position="53"/>
    </location>
</feature>
<accession>A0A1D2N0P7</accession>
<evidence type="ECO:0000313" key="2">
    <source>
        <dbReference type="EMBL" id="ODM98485.1"/>
    </source>
</evidence>
<reference evidence="2 3" key="1">
    <citation type="journal article" date="2016" name="Genome Biol. Evol.">
        <title>Gene Family Evolution Reflects Adaptation to Soil Environmental Stressors in the Genome of the Collembolan Orchesella cincta.</title>
        <authorList>
            <person name="Faddeeva-Vakhrusheva A."/>
            <person name="Derks M.F."/>
            <person name="Anvar S.Y."/>
            <person name="Agamennone V."/>
            <person name="Suring W."/>
            <person name="Smit S."/>
            <person name="van Straalen N.M."/>
            <person name="Roelofs D."/>
        </authorList>
    </citation>
    <scope>NUCLEOTIDE SEQUENCE [LARGE SCALE GENOMIC DNA]</scope>
    <source>
        <tissue evidence="2">Mixed pool</tissue>
    </source>
</reference>
<name>A0A1D2N0P7_ORCCI</name>
<dbReference type="EMBL" id="LJIJ01000350">
    <property type="protein sequence ID" value="ODM98485.1"/>
    <property type="molecule type" value="Genomic_DNA"/>
</dbReference>
<proteinExistence type="predicted"/>